<feature type="domain" description="FAD-binding" evidence="5">
    <location>
        <begin position="11"/>
        <end position="178"/>
    </location>
</feature>
<dbReference type="Pfam" id="PF01494">
    <property type="entry name" value="FAD_binding_3"/>
    <property type="match status" value="2"/>
</dbReference>
<evidence type="ECO:0000313" key="6">
    <source>
        <dbReference type="EMBL" id="KAF9584684.1"/>
    </source>
</evidence>
<dbReference type="InterPro" id="IPR002938">
    <property type="entry name" value="FAD-bd"/>
</dbReference>
<dbReference type="GO" id="GO:0004497">
    <property type="term" value="F:monooxygenase activity"/>
    <property type="evidence" value="ECO:0007669"/>
    <property type="project" value="InterPro"/>
</dbReference>
<evidence type="ECO:0000256" key="4">
    <source>
        <dbReference type="ARBA" id="ARBA00023002"/>
    </source>
</evidence>
<accession>A0A9P6G097</accession>
<evidence type="ECO:0000256" key="3">
    <source>
        <dbReference type="ARBA" id="ARBA00022827"/>
    </source>
</evidence>
<feature type="domain" description="FAD-binding" evidence="5">
    <location>
        <begin position="297"/>
        <end position="377"/>
    </location>
</feature>
<protein>
    <recommendedName>
        <fullName evidence="5">FAD-binding domain-containing protein</fullName>
    </recommendedName>
</protein>
<dbReference type="PANTHER" id="PTHR47356">
    <property type="entry name" value="FAD-DEPENDENT MONOOXYGENASE ASQG-RELATED"/>
    <property type="match status" value="1"/>
</dbReference>
<dbReference type="OrthoDB" id="655030at2759"/>
<keyword evidence="4" id="KW-0560">Oxidoreductase</keyword>
<evidence type="ECO:0000256" key="2">
    <source>
        <dbReference type="ARBA" id="ARBA00022630"/>
    </source>
</evidence>
<dbReference type="Gene3D" id="3.50.50.60">
    <property type="entry name" value="FAD/NAD(P)-binding domain"/>
    <property type="match status" value="1"/>
</dbReference>
<gene>
    <name evidence="6" type="ORF">BGW38_005581</name>
</gene>
<dbReference type="PANTHER" id="PTHR47356:SF2">
    <property type="entry name" value="FAD-BINDING DOMAIN-CONTAINING PROTEIN-RELATED"/>
    <property type="match status" value="1"/>
</dbReference>
<proteinExistence type="inferred from homology"/>
<keyword evidence="7" id="KW-1185">Reference proteome</keyword>
<keyword evidence="3" id="KW-0274">FAD</keyword>
<comment type="caution">
    <text evidence="6">The sequence shown here is derived from an EMBL/GenBank/DDBJ whole genome shotgun (WGS) entry which is preliminary data.</text>
</comment>
<comment type="similarity">
    <text evidence="1">Belongs to the paxM FAD-dependent monooxygenase family.</text>
</comment>
<sequence>MPSMPPSSPRVMIVGAGIGGLFLAILLQRAGIDFEIFERASTVKPLGSAMVTGPNILPVFEQLGLLERVESISKPLKCLTIRDPELEPLGSVDANSKERAGYHSMVFARRNLHQLLLSQIPPHKLHMGKKVLSMLQNHEGVMVRCSDNSTHRGDILVGADGAYSGVRQSLFKQMKAEGILPRHDAEELSMDYICLVGTTNSLDPEQFPQLKDTFSHFEIVLTKNPTESIPQIACFTVPDNKICWLYTVQLSPTCPDERFRNSEWGPEAASAMCDKVRHVQAPFGLTMGDLIDVTPREVISKVMLEEKLFETWCHGRTVLLGDACHKMLPTAGQGAINAMQDATILANCINDLKSYSARNISAALMEYRNQRYHHAKAQFETSKRFAGIMAGQTWTNVLIRKLVLSYMPKSINVRRQDKTCAYRPQVNFIQQAPYRGSIAVLPQVPSKRTSVNTKIMG</sequence>
<dbReference type="GO" id="GO:0071949">
    <property type="term" value="F:FAD binding"/>
    <property type="evidence" value="ECO:0007669"/>
    <property type="project" value="InterPro"/>
</dbReference>
<dbReference type="EMBL" id="JAABOA010000353">
    <property type="protein sequence ID" value="KAF9584684.1"/>
    <property type="molecule type" value="Genomic_DNA"/>
</dbReference>
<dbReference type="AlphaFoldDB" id="A0A9P6G097"/>
<keyword evidence="2" id="KW-0285">Flavoprotein</keyword>
<name>A0A9P6G097_9FUNG</name>
<dbReference type="InterPro" id="IPR036188">
    <property type="entry name" value="FAD/NAD-bd_sf"/>
</dbReference>
<dbReference type="PRINTS" id="PR00420">
    <property type="entry name" value="RNGMNOXGNASE"/>
</dbReference>
<evidence type="ECO:0000313" key="7">
    <source>
        <dbReference type="Proteomes" id="UP000780801"/>
    </source>
</evidence>
<dbReference type="Proteomes" id="UP000780801">
    <property type="component" value="Unassembled WGS sequence"/>
</dbReference>
<dbReference type="SUPFAM" id="SSF51905">
    <property type="entry name" value="FAD/NAD(P)-binding domain"/>
    <property type="match status" value="1"/>
</dbReference>
<dbReference type="InterPro" id="IPR050562">
    <property type="entry name" value="FAD_mOase_fung"/>
</dbReference>
<evidence type="ECO:0000256" key="1">
    <source>
        <dbReference type="ARBA" id="ARBA00007992"/>
    </source>
</evidence>
<reference evidence="6" key="1">
    <citation type="journal article" date="2020" name="Fungal Divers.">
        <title>Resolving the Mortierellaceae phylogeny through synthesis of multi-gene phylogenetics and phylogenomics.</title>
        <authorList>
            <person name="Vandepol N."/>
            <person name="Liber J."/>
            <person name="Desiro A."/>
            <person name="Na H."/>
            <person name="Kennedy M."/>
            <person name="Barry K."/>
            <person name="Grigoriev I.V."/>
            <person name="Miller A.N."/>
            <person name="O'Donnell K."/>
            <person name="Stajich J.E."/>
            <person name="Bonito G."/>
        </authorList>
    </citation>
    <scope>NUCLEOTIDE SEQUENCE</scope>
    <source>
        <strain evidence="6">KOD1015</strain>
    </source>
</reference>
<evidence type="ECO:0000259" key="5">
    <source>
        <dbReference type="Pfam" id="PF01494"/>
    </source>
</evidence>
<organism evidence="6 7">
    <name type="scientific">Lunasporangiospora selenospora</name>
    <dbReference type="NCBI Taxonomy" id="979761"/>
    <lineage>
        <taxon>Eukaryota</taxon>
        <taxon>Fungi</taxon>
        <taxon>Fungi incertae sedis</taxon>
        <taxon>Mucoromycota</taxon>
        <taxon>Mortierellomycotina</taxon>
        <taxon>Mortierellomycetes</taxon>
        <taxon>Mortierellales</taxon>
        <taxon>Mortierellaceae</taxon>
        <taxon>Lunasporangiospora</taxon>
    </lineage>
</organism>